<dbReference type="EMBL" id="JACOOJ010000006">
    <property type="protein sequence ID" value="MBC5632237.1"/>
    <property type="molecule type" value="Genomic_DNA"/>
</dbReference>
<dbReference type="RefSeq" id="WP_186929012.1">
    <property type="nucleotide sequence ID" value="NZ_JACOOJ010000006.1"/>
</dbReference>
<gene>
    <name evidence="2" type="ORF">H8S65_05545</name>
</gene>
<name>A0ABR7DLD4_9BACT</name>
<organism evidence="2 3">
    <name type="scientific">Parabacteroides hominis</name>
    <dbReference type="NCBI Taxonomy" id="2763057"/>
    <lineage>
        <taxon>Bacteria</taxon>
        <taxon>Pseudomonadati</taxon>
        <taxon>Bacteroidota</taxon>
        <taxon>Bacteroidia</taxon>
        <taxon>Bacteroidales</taxon>
        <taxon>Tannerellaceae</taxon>
        <taxon>Parabacteroides</taxon>
    </lineage>
</organism>
<sequence>MKTKIVALGIILCLFSTNIYGQGQWFPPNTIDTPKPLYDKNSKYWKKYKVLNRIGWTGLGVGVFAIAGGIIGGTFSFQDGHDTKVWEGIAYSGIGIAIAAIPVFICAGQKKEKAIVVSAGCGNLATPLSGGKLACRQGIALQICF</sequence>
<dbReference type="Proteomes" id="UP000651475">
    <property type="component" value="Unassembled WGS sequence"/>
</dbReference>
<keyword evidence="1" id="KW-1133">Transmembrane helix</keyword>
<evidence type="ECO:0000313" key="3">
    <source>
        <dbReference type="Proteomes" id="UP000651475"/>
    </source>
</evidence>
<accession>A0ABR7DLD4</accession>
<keyword evidence="1" id="KW-0812">Transmembrane</keyword>
<evidence type="ECO:0000313" key="2">
    <source>
        <dbReference type="EMBL" id="MBC5632237.1"/>
    </source>
</evidence>
<protein>
    <recommendedName>
        <fullName evidence="4">Transmembrane protein</fullName>
    </recommendedName>
</protein>
<reference evidence="2 3" key="1">
    <citation type="submission" date="2020-08" db="EMBL/GenBank/DDBJ databases">
        <title>Genome public.</title>
        <authorList>
            <person name="Liu C."/>
            <person name="Sun Q."/>
        </authorList>
    </citation>
    <scope>NUCLEOTIDE SEQUENCE [LARGE SCALE GENOMIC DNA]</scope>
    <source>
        <strain evidence="2 3">NSJ-79</strain>
    </source>
</reference>
<evidence type="ECO:0008006" key="4">
    <source>
        <dbReference type="Google" id="ProtNLM"/>
    </source>
</evidence>
<comment type="caution">
    <text evidence="2">The sequence shown here is derived from an EMBL/GenBank/DDBJ whole genome shotgun (WGS) entry which is preliminary data.</text>
</comment>
<keyword evidence="3" id="KW-1185">Reference proteome</keyword>
<proteinExistence type="predicted"/>
<keyword evidence="1" id="KW-0472">Membrane</keyword>
<evidence type="ECO:0000256" key="1">
    <source>
        <dbReference type="SAM" id="Phobius"/>
    </source>
</evidence>
<feature type="transmembrane region" description="Helical" evidence="1">
    <location>
        <begin position="54"/>
        <end position="77"/>
    </location>
</feature>
<feature type="transmembrane region" description="Helical" evidence="1">
    <location>
        <begin position="89"/>
        <end position="105"/>
    </location>
</feature>